<evidence type="ECO:0000313" key="7">
    <source>
        <dbReference type="EMBL" id="CAF1297563.1"/>
    </source>
</evidence>
<feature type="region of interest" description="Disordered" evidence="5">
    <location>
        <begin position="28"/>
        <end position="63"/>
    </location>
</feature>
<keyword evidence="1" id="KW-1015">Disulfide bond</keyword>
<evidence type="ECO:0000256" key="3">
    <source>
        <dbReference type="ARBA" id="ARBA00041558"/>
    </source>
</evidence>
<keyword evidence="4" id="KW-0853">WD repeat</keyword>
<dbReference type="PANTHER" id="PTHR13211">
    <property type="entry name" value="TELOMERASE CAJAL BODY PROTEIN 1"/>
    <property type="match status" value="1"/>
</dbReference>
<dbReference type="PROSITE" id="PS50015">
    <property type="entry name" value="SAP_B"/>
    <property type="match status" value="1"/>
</dbReference>
<sequence>MSVTEKKRTSVLDPALLQAITKAFSQPNVVTSSPSDQLAKLSVNTPTTASSSIEQIPHLSPQTTTEAKRSAVTEQTPLLILNQEFQLPTHTPRRSNNFLKGCKWSPDGLCLLTNSDDHQLRVFEIPCDRLPSNEDINAVLHLKEPELIYDFQWYPYMDSNQSDTCFIFSSCRDNPVHLFDAYTGEVRASYKAFNHLEELVAAHSLGFELQSCRLYCGYDRTIRAFDIQRPGPCVTQWNTCDRTNDIHQSGIISCLSFNSQIPGMYAAGSYAKTIGIYGDMNGELIAVLHGHTGGITHIQFSADGNRLYSGARKDGMILCWDMRNLGETLVTFQREVNTNQRIYFDVDPSSMTLVTGNSNGRILGWDINDSSTPVLDFLAHNDCTNGISIHPKRPLFATSSGQRRFAGDIRVTVSEDEDEDNLFAELNVVIYLLVAIFGVSGAFQKPASNLQRLTPNVHTKDVGLDLCPTCIDEAVEAINVILNVILDEGIVENCEKLCDIVANKTKSELIGTICNLACDAVGIDEFIRLIISVDLDPIWYCEMARLCEINDHGDATFTHFGVYPNTGPQGTTFVIDCSFKSLNGTGTSMLRIDIVDSHNETNGNDFLVEAKKPGTYPERIALKTLSAWNCDPSTGFCDDFPVGTYNVTAQFCNGECGSHHPHSGTYDVGKASFTVTKKK</sequence>
<evidence type="ECO:0000256" key="4">
    <source>
        <dbReference type="PROSITE-ProRule" id="PRU00221"/>
    </source>
</evidence>
<dbReference type="Gene3D" id="2.130.10.10">
    <property type="entry name" value="YVTN repeat-like/Quinoprotein amine dehydrogenase"/>
    <property type="match status" value="2"/>
</dbReference>
<evidence type="ECO:0000313" key="8">
    <source>
        <dbReference type="Proteomes" id="UP000663852"/>
    </source>
</evidence>
<dbReference type="SUPFAM" id="SSF50978">
    <property type="entry name" value="WD40 repeat-like"/>
    <property type="match status" value="1"/>
</dbReference>
<dbReference type="InterPro" id="IPR008139">
    <property type="entry name" value="SaposinB_dom"/>
</dbReference>
<comment type="similarity">
    <text evidence="2">Belongs to the TCAB1 family.</text>
</comment>
<evidence type="ECO:0000256" key="2">
    <source>
        <dbReference type="ARBA" id="ARBA00038279"/>
    </source>
</evidence>
<feature type="domain" description="Saposin B-type" evidence="6">
    <location>
        <begin position="463"/>
        <end position="551"/>
    </location>
</feature>
<protein>
    <recommendedName>
        <fullName evidence="3">WD repeat-containing protein 79</fullName>
    </recommendedName>
</protein>
<dbReference type="GO" id="GO:0030576">
    <property type="term" value="P:Cajal body organization"/>
    <property type="evidence" value="ECO:0007669"/>
    <property type="project" value="TreeGrafter"/>
</dbReference>
<dbReference type="Proteomes" id="UP000663852">
    <property type="component" value="Unassembled WGS sequence"/>
</dbReference>
<dbReference type="SMART" id="SM00320">
    <property type="entry name" value="WD40"/>
    <property type="match status" value="6"/>
</dbReference>
<dbReference type="Pfam" id="PF00400">
    <property type="entry name" value="WD40"/>
    <property type="match status" value="2"/>
</dbReference>
<dbReference type="InterPro" id="IPR001680">
    <property type="entry name" value="WD40_rpt"/>
</dbReference>
<dbReference type="InterPro" id="IPR036322">
    <property type="entry name" value="WD40_repeat_dom_sf"/>
</dbReference>
<dbReference type="GO" id="GO:0015030">
    <property type="term" value="C:Cajal body"/>
    <property type="evidence" value="ECO:0007669"/>
    <property type="project" value="TreeGrafter"/>
</dbReference>
<name>A0A815DFU7_ADIRI</name>
<reference evidence="7" key="1">
    <citation type="submission" date="2021-02" db="EMBL/GenBank/DDBJ databases">
        <authorList>
            <person name="Nowell W R."/>
        </authorList>
    </citation>
    <scope>NUCLEOTIDE SEQUENCE</scope>
</reference>
<dbReference type="PANTHER" id="PTHR13211:SF0">
    <property type="entry name" value="TELOMERASE CAJAL BODY PROTEIN 1"/>
    <property type="match status" value="1"/>
</dbReference>
<evidence type="ECO:0000256" key="5">
    <source>
        <dbReference type="SAM" id="MobiDB-lite"/>
    </source>
</evidence>
<proteinExistence type="inferred from homology"/>
<gene>
    <name evidence="7" type="ORF">EDS130_LOCUS30427</name>
</gene>
<dbReference type="PROSITE" id="PS50082">
    <property type="entry name" value="WD_REPEATS_2"/>
    <property type="match status" value="1"/>
</dbReference>
<dbReference type="InterPro" id="IPR015943">
    <property type="entry name" value="WD40/YVTN_repeat-like_dom_sf"/>
</dbReference>
<dbReference type="InterPro" id="IPR051150">
    <property type="entry name" value="SWT21/TCAB1_mRNA_Telomere"/>
</dbReference>
<dbReference type="EMBL" id="CAJNOJ010000213">
    <property type="protein sequence ID" value="CAF1297563.1"/>
    <property type="molecule type" value="Genomic_DNA"/>
</dbReference>
<comment type="caution">
    <text evidence="7">The sequence shown here is derived from an EMBL/GenBank/DDBJ whole genome shotgun (WGS) entry which is preliminary data.</text>
</comment>
<organism evidence="7 8">
    <name type="scientific">Adineta ricciae</name>
    <name type="common">Rotifer</name>
    <dbReference type="NCBI Taxonomy" id="249248"/>
    <lineage>
        <taxon>Eukaryota</taxon>
        <taxon>Metazoa</taxon>
        <taxon>Spiralia</taxon>
        <taxon>Gnathifera</taxon>
        <taxon>Rotifera</taxon>
        <taxon>Eurotatoria</taxon>
        <taxon>Bdelloidea</taxon>
        <taxon>Adinetida</taxon>
        <taxon>Adinetidae</taxon>
        <taxon>Adineta</taxon>
    </lineage>
</organism>
<evidence type="ECO:0000259" key="6">
    <source>
        <dbReference type="PROSITE" id="PS50015"/>
    </source>
</evidence>
<accession>A0A815DFU7</accession>
<dbReference type="GO" id="GO:0003723">
    <property type="term" value="F:RNA binding"/>
    <property type="evidence" value="ECO:0007669"/>
    <property type="project" value="TreeGrafter"/>
</dbReference>
<evidence type="ECO:0000256" key="1">
    <source>
        <dbReference type="ARBA" id="ARBA00023157"/>
    </source>
</evidence>
<feature type="repeat" description="WD" evidence="4">
    <location>
        <begin position="288"/>
        <end position="324"/>
    </location>
</feature>
<dbReference type="OrthoDB" id="239865at2759"/>
<dbReference type="AlphaFoldDB" id="A0A815DFU7"/>